<dbReference type="AlphaFoldDB" id="A0AAD5TGY6"/>
<evidence type="ECO:0000256" key="4">
    <source>
        <dbReference type="ARBA" id="ARBA00023128"/>
    </source>
</evidence>
<evidence type="ECO:0000256" key="2">
    <source>
        <dbReference type="ARBA" id="ARBA00008860"/>
    </source>
</evidence>
<keyword evidence="4" id="KW-0496">Mitochondrion</keyword>
<dbReference type="InterPro" id="IPR018305">
    <property type="entry name" value="Ribosomal_m50"/>
</dbReference>
<dbReference type="Pfam" id="PF10501">
    <property type="entry name" value="Ribosomal_L50"/>
    <property type="match status" value="1"/>
</dbReference>
<reference evidence="8" key="1">
    <citation type="submission" date="2020-05" db="EMBL/GenBank/DDBJ databases">
        <title>Phylogenomic resolution of chytrid fungi.</title>
        <authorList>
            <person name="Stajich J.E."/>
            <person name="Amses K."/>
            <person name="Simmons R."/>
            <person name="Seto K."/>
            <person name="Myers J."/>
            <person name="Bonds A."/>
            <person name="Quandt C.A."/>
            <person name="Barry K."/>
            <person name="Liu P."/>
            <person name="Grigoriev I."/>
            <person name="Longcore J.E."/>
            <person name="James T.Y."/>
        </authorList>
    </citation>
    <scope>NUCLEOTIDE SEQUENCE</scope>
    <source>
        <strain evidence="8">JEL0379</strain>
    </source>
</reference>
<feature type="compositionally biased region" description="Low complexity" evidence="7">
    <location>
        <begin position="88"/>
        <end position="100"/>
    </location>
</feature>
<name>A0AAD5TGY6_9FUNG</name>
<sequence length="228" mass="24067">MRFMRASINISARAARRARAGTSSSSFSSASSSSARPTVLPSSFGSPLPSARFLASLGRQTVAALHTSSPALALLDAVKTTENAAETSAGASALPLGALDGSDEAENENSSRLRLESAEEIDAAVKEIVERTVTSSGQDGWESVDLTSPSLKFKIVSASMEACGTTVSNVDLTNIASVRDLLKVLKRKQDLSNPFHFVDTVEQMFKTKGHELPPNMYFSPAARGVKSS</sequence>
<proteinExistence type="inferred from homology"/>
<organism evidence="8 9">
    <name type="scientific">Geranomyces variabilis</name>
    <dbReference type="NCBI Taxonomy" id="109894"/>
    <lineage>
        <taxon>Eukaryota</taxon>
        <taxon>Fungi</taxon>
        <taxon>Fungi incertae sedis</taxon>
        <taxon>Chytridiomycota</taxon>
        <taxon>Chytridiomycota incertae sedis</taxon>
        <taxon>Chytridiomycetes</taxon>
        <taxon>Spizellomycetales</taxon>
        <taxon>Powellomycetaceae</taxon>
        <taxon>Geranomyces</taxon>
    </lineage>
</organism>
<dbReference type="EMBL" id="JADGJQ010000043">
    <property type="protein sequence ID" value="KAJ3176241.1"/>
    <property type="molecule type" value="Genomic_DNA"/>
</dbReference>
<evidence type="ECO:0000313" key="9">
    <source>
        <dbReference type="Proteomes" id="UP001212152"/>
    </source>
</evidence>
<dbReference type="GO" id="GO:0005739">
    <property type="term" value="C:mitochondrion"/>
    <property type="evidence" value="ECO:0007669"/>
    <property type="project" value="UniProtKB-SubCell"/>
</dbReference>
<gene>
    <name evidence="8" type="ORF">HDU87_005456</name>
</gene>
<comment type="subcellular location">
    <subcellularLocation>
        <location evidence="1">Mitochondrion</location>
    </subcellularLocation>
</comment>
<keyword evidence="3" id="KW-0689">Ribosomal protein</keyword>
<evidence type="ECO:0000256" key="1">
    <source>
        <dbReference type="ARBA" id="ARBA00004173"/>
    </source>
</evidence>
<protein>
    <recommendedName>
        <fullName evidence="6">Large ribosomal subunit protein mL50</fullName>
    </recommendedName>
</protein>
<dbReference type="Proteomes" id="UP001212152">
    <property type="component" value="Unassembled WGS sequence"/>
</dbReference>
<comment type="similarity">
    <text evidence="2">Belongs to the mitochondrion-specific ribosomal protein mL50 family.</text>
</comment>
<keyword evidence="9" id="KW-1185">Reference proteome</keyword>
<evidence type="ECO:0000256" key="6">
    <source>
        <dbReference type="ARBA" id="ARBA00035183"/>
    </source>
</evidence>
<feature type="region of interest" description="Disordered" evidence="7">
    <location>
        <begin position="15"/>
        <end position="42"/>
    </location>
</feature>
<dbReference type="GO" id="GO:1990904">
    <property type="term" value="C:ribonucleoprotein complex"/>
    <property type="evidence" value="ECO:0007669"/>
    <property type="project" value="UniProtKB-KW"/>
</dbReference>
<feature type="compositionally biased region" description="Low complexity" evidence="7">
    <location>
        <begin position="20"/>
        <end position="36"/>
    </location>
</feature>
<dbReference type="GO" id="GO:0005840">
    <property type="term" value="C:ribosome"/>
    <property type="evidence" value="ECO:0007669"/>
    <property type="project" value="UniProtKB-KW"/>
</dbReference>
<feature type="region of interest" description="Disordered" evidence="7">
    <location>
        <begin position="86"/>
        <end position="114"/>
    </location>
</feature>
<evidence type="ECO:0000256" key="3">
    <source>
        <dbReference type="ARBA" id="ARBA00022980"/>
    </source>
</evidence>
<evidence type="ECO:0000313" key="8">
    <source>
        <dbReference type="EMBL" id="KAJ3176241.1"/>
    </source>
</evidence>
<accession>A0AAD5TGY6</accession>
<evidence type="ECO:0000256" key="5">
    <source>
        <dbReference type="ARBA" id="ARBA00023274"/>
    </source>
</evidence>
<keyword evidence="5" id="KW-0687">Ribonucleoprotein</keyword>
<comment type="caution">
    <text evidence="8">The sequence shown here is derived from an EMBL/GenBank/DDBJ whole genome shotgun (WGS) entry which is preliminary data.</text>
</comment>
<evidence type="ECO:0000256" key="7">
    <source>
        <dbReference type="SAM" id="MobiDB-lite"/>
    </source>
</evidence>